<reference evidence="12 14" key="1">
    <citation type="submission" date="2017-09" db="EMBL/GenBank/DDBJ databases">
        <title>Genomics of the genus Arcobacter.</title>
        <authorList>
            <person name="Perez-Cataluna A."/>
            <person name="Figueras M.J."/>
            <person name="Salas-Masso N."/>
        </authorList>
    </citation>
    <scope>NUCLEOTIDE SEQUENCE [LARGE SCALE GENOMIC DNA]</scope>
    <source>
        <strain evidence="12 14">CECT 7837</strain>
    </source>
</reference>
<dbReference type="InterPro" id="IPR018588">
    <property type="entry name" value="Dihaem_cytochrome-c"/>
</dbReference>
<feature type="transmembrane region" description="Helical" evidence="9">
    <location>
        <begin position="39"/>
        <end position="57"/>
    </location>
</feature>
<organism evidence="12 14">
    <name type="scientific">Arcobacter ellisii</name>
    <dbReference type="NCBI Taxonomy" id="913109"/>
    <lineage>
        <taxon>Bacteria</taxon>
        <taxon>Pseudomonadati</taxon>
        <taxon>Campylobacterota</taxon>
        <taxon>Epsilonproteobacteria</taxon>
        <taxon>Campylobacterales</taxon>
        <taxon>Arcobacteraceae</taxon>
        <taxon>Arcobacter</taxon>
    </lineage>
</organism>
<accession>A0A347UC61</accession>
<evidence type="ECO:0000256" key="8">
    <source>
        <dbReference type="PROSITE-ProRule" id="PRU00433"/>
    </source>
</evidence>
<evidence type="ECO:0000256" key="9">
    <source>
        <dbReference type="SAM" id="Phobius"/>
    </source>
</evidence>
<dbReference type="OrthoDB" id="196472at2"/>
<dbReference type="RefSeq" id="WP_118918574.1">
    <property type="nucleotide sequence ID" value="NZ_CP032097.1"/>
</dbReference>
<keyword evidence="13" id="KW-1185">Reference proteome</keyword>
<protein>
    <submittedName>
        <fullName evidence="11">Diheme cytochrome c (N-terminal cytochrome b domain)</fullName>
    </submittedName>
</protein>
<evidence type="ECO:0000256" key="6">
    <source>
        <dbReference type="ARBA" id="ARBA00023004"/>
    </source>
</evidence>
<dbReference type="EMBL" id="NXIG01000001">
    <property type="protein sequence ID" value="RXI32894.1"/>
    <property type="molecule type" value="Genomic_DNA"/>
</dbReference>
<evidence type="ECO:0000256" key="1">
    <source>
        <dbReference type="ARBA" id="ARBA00004651"/>
    </source>
</evidence>
<dbReference type="InterPro" id="IPR011577">
    <property type="entry name" value="Cyt_b561_bac/Ni-Hgenase"/>
</dbReference>
<dbReference type="KEGG" id="aell:AELL_2841"/>
<dbReference type="GO" id="GO:0005886">
    <property type="term" value="C:plasma membrane"/>
    <property type="evidence" value="ECO:0007669"/>
    <property type="project" value="UniProtKB-SubCell"/>
</dbReference>
<dbReference type="GO" id="GO:0022904">
    <property type="term" value="P:respiratory electron transport chain"/>
    <property type="evidence" value="ECO:0007669"/>
    <property type="project" value="InterPro"/>
</dbReference>
<keyword evidence="4 8" id="KW-0479">Metal-binding</keyword>
<dbReference type="Pfam" id="PF09626">
    <property type="entry name" value="DHC"/>
    <property type="match status" value="1"/>
</dbReference>
<dbReference type="Pfam" id="PF01292">
    <property type="entry name" value="Ni_hydr_CYTB"/>
    <property type="match status" value="1"/>
</dbReference>
<dbReference type="Proteomes" id="UP000262582">
    <property type="component" value="Chromosome"/>
</dbReference>
<sequence>MEKSYIWSLPTRVFHSLFAVFILLVFLTDDDKLLNYHAVIGYAILILLIFRVCWGFFGPKYSRFKDFPTGKQNVKEFLNNLFEENQKYLGHNPLASYVMITMLVVTFLAIITGILAFGIQEGKGILSFLNNSYFKEMKLFKEIHEIFANILIALIVAHVSGVIVDKFLHKKHETLNSIVTGYKITNESENIKLNIFQKLFALLMFIFFIGFLIFNLIEPKNVLIASKFEPIDYKTQNEVFVTECGSCHTLYPANLLPKKSWELIMNDLENHFGDDASLDMQTNKEILAFLVKNSAETSTMKASWNFLNSINNKDIIALSQTDYWKRKHKNIPKEIFENEKIKSQANCKACHSDIEKGLIENENIKDISDFK</sequence>
<dbReference type="Gene3D" id="1.20.950.20">
    <property type="entry name" value="Transmembrane di-heme cytochromes, Chain C"/>
    <property type="match status" value="1"/>
</dbReference>
<keyword evidence="8" id="KW-0349">Heme</keyword>
<dbReference type="SUPFAM" id="SSF81342">
    <property type="entry name" value="Transmembrane di-heme cytochromes"/>
    <property type="match status" value="1"/>
</dbReference>
<evidence type="ECO:0000313" key="12">
    <source>
        <dbReference type="EMBL" id="RXI32894.1"/>
    </source>
</evidence>
<evidence type="ECO:0000259" key="10">
    <source>
        <dbReference type="PROSITE" id="PS51007"/>
    </source>
</evidence>
<keyword evidence="3 9" id="KW-0812">Transmembrane</keyword>
<keyword evidence="2" id="KW-1003">Cell membrane</keyword>
<evidence type="ECO:0000313" key="14">
    <source>
        <dbReference type="Proteomes" id="UP000290588"/>
    </source>
</evidence>
<keyword evidence="5 9" id="KW-1133">Transmembrane helix</keyword>
<evidence type="ECO:0000256" key="3">
    <source>
        <dbReference type="ARBA" id="ARBA00022692"/>
    </source>
</evidence>
<dbReference type="InterPro" id="IPR009056">
    <property type="entry name" value="Cyt_c-like_dom"/>
</dbReference>
<evidence type="ECO:0000256" key="2">
    <source>
        <dbReference type="ARBA" id="ARBA00022475"/>
    </source>
</evidence>
<dbReference type="InterPro" id="IPR051542">
    <property type="entry name" value="Hydrogenase_cytochrome"/>
</dbReference>
<keyword evidence="7 9" id="KW-0472">Membrane</keyword>
<dbReference type="PROSITE" id="PS51007">
    <property type="entry name" value="CYTC"/>
    <property type="match status" value="1"/>
</dbReference>
<dbReference type="PANTHER" id="PTHR30485">
    <property type="entry name" value="NI/FE-HYDROGENASE 1 B-TYPE CYTOCHROME SUBUNIT"/>
    <property type="match status" value="1"/>
</dbReference>
<feature type="transmembrane region" description="Helical" evidence="9">
    <location>
        <begin position="6"/>
        <end position="27"/>
    </location>
</feature>
<dbReference type="GO" id="GO:0009055">
    <property type="term" value="F:electron transfer activity"/>
    <property type="evidence" value="ECO:0007669"/>
    <property type="project" value="InterPro"/>
</dbReference>
<keyword evidence="6 8" id="KW-0408">Iron</keyword>
<evidence type="ECO:0000256" key="4">
    <source>
        <dbReference type="ARBA" id="ARBA00022723"/>
    </source>
</evidence>
<comment type="subcellular location">
    <subcellularLocation>
        <location evidence="1">Cell membrane</location>
        <topology evidence="1">Multi-pass membrane protein</topology>
    </subcellularLocation>
</comment>
<dbReference type="EMBL" id="CP032097">
    <property type="protein sequence ID" value="AXX96439.1"/>
    <property type="molecule type" value="Genomic_DNA"/>
</dbReference>
<dbReference type="GO" id="GO:0020037">
    <property type="term" value="F:heme binding"/>
    <property type="evidence" value="ECO:0007669"/>
    <property type="project" value="InterPro"/>
</dbReference>
<evidence type="ECO:0000313" key="11">
    <source>
        <dbReference type="EMBL" id="AXX96439.1"/>
    </source>
</evidence>
<gene>
    <name evidence="11" type="ORF">AELL_2841</name>
    <name evidence="12" type="ORF">CP962_00375</name>
</gene>
<proteinExistence type="predicted"/>
<dbReference type="PANTHER" id="PTHR30485:SF2">
    <property type="entry name" value="BLL0597 PROTEIN"/>
    <property type="match status" value="1"/>
</dbReference>
<feature type="transmembrane region" description="Helical" evidence="9">
    <location>
        <begin position="195"/>
        <end position="217"/>
    </location>
</feature>
<dbReference type="InterPro" id="IPR016174">
    <property type="entry name" value="Di-haem_cyt_TM"/>
</dbReference>
<evidence type="ECO:0000313" key="13">
    <source>
        <dbReference type="Proteomes" id="UP000262582"/>
    </source>
</evidence>
<dbReference type="Proteomes" id="UP000290588">
    <property type="component" value="Unassembled WGS sequence"/>
</dbReference>
<dbReference type="AlphaFoldDB" id="A0A347UC61"/>
<reference evidence="11 13" key="2">
    <citation type="submission" date="2018-08" db="EMBL/GenBank/DDBJ databases">
        <title>Complete genome of the Arcobacter ellisii type strain LMG 26155.</title>
        <authorList>
            <person name="Miller W.G."/>
            <person name="Yee E."/>
            <person name="Bono J.L."/>
        </authorList>
    </citation>
    <scope>NUCLEOTIDE SEQUENCE [LARGE SCALE GENOMIC DNA]</scope>
    <source>
        <strain evidence="11 13">LMG 26155</strain>
    </source>
</reference>
<evidence type="ECO:0000256" key="7">
    <source>
        <dbReference type="ARBA" id="ARBA00023136"/>
    </source>
</evidence>
<evidence type="ECO:0000256" key="5">
    <source>
        <dbReference type="ARBA" id="ARBA00022989"/>
    </source>
</evidence>
<feature type="domain" description="Cytochrome c" evidence="10">
    <location>
        <begin position="231"/>
        <end position="323"/>
    </location>
</feature>
<dbReference type="GO" id="GO:0046872">
    <property type="term" value="F:metal ion binding"/>
    <property type="evidence" value="ECO:0007669"/>
    <property type="project" value="UniProtKB-KW"/>
</dbReference>
<feature type="transmembrane region" description="Helical" evidence="9">
    <location>
        <begin position="94"/>
        <end position="119"/>
    </location>
</feature>
<name>A0A347UC61_9BACT</name>
<feature type="transmembrane region" description="Helical" evidence="9">
    <location>
        <begin position="146"/>
        <end position="164"/>
    </location>
</feature>